<dbReference type="GO" id="GO:0005886">
    <property type="term" value="C:plasma membrane"/>
    <property type="evidence" value="ECO:0007669"/>
    <property type="project" value="TreeGrafter"/>
</dbReference>
<dbReference type="SMART" id="SM00255">
    <property type="entry name" value="TIR"/>
    <property type="match status" value="1"/>
</dbReference>
<dbReference type="RefSeq" id="XP_028967222.1">
    <property type="nucleotide sequence ID" value="XM_029111389.1"/>
</dbReference>
<evidence type="ECO:0000313" key="14">
    <source>
        <dbReference type="RefSeq" id="XP_028967222.1"/>
    </source>
</evidence>
<keyword evidence="13" id="KW-1185">Reference proteome</keyword>
<dbReference type="Pfam" id="PF13855">
    <property type="entry name" value="LRR_8"/>
    <property type="match status" value="2"/>
</dbReference>
<dbReference type="SMART" id="SM00365">
    <property type="entry name" value="LRR_SD22"/>
    <property type="match status" value="6"/>
</dbReference>
<keyword evidence="5" id="KW-0732">Signal</keyword>
<evidence type="ECO:0000256" key="9">
    <source>
        <dbReference type="ARBA" id="ARBA00023170"/>
    </source>
</evidence>
<dbReference type="Pfam" id="PF13306">
    <property type="entry name" value="LRR_5"/>
    <property type="match status" value="1"/>
</dbReference>
<dbReference type="InterPro" id="IPR026906">
    <property type="entry name" value="LRR_5"/>
</dbReference>
<feature type="domain" description="TIR" evidence="12">
    <location>
        <begin position="1436"/>
        <end position="1579"/>
    </location>
</feature>
<dbReference type="SMART" id="SM00364">
    <property type="entry name" value="LRR_BAC"/>
    <property type="match status" value="8"/>
</dbReference>
<keyword evidence="3" id="KW-0433">Leucine-rich repeat</keyword>
<comment type="subcellular location">
    <subcellularLocation>
        <location evidence="1">Membrane</location>
        <topology evidence="1">Single-pass type I membrane protein</topology>
    </subcellularLocation>
</comment>
<dbReference type="GO" id="GO:0007165">
    <property type="term" value="P:signal transduction"/>
    <property type="evidence" value="ECO:0007669"/>
    <property type="project" value="InterPro"/>
</dbReference>
<evidence type="ECO:0000256" key="5">
    <source>
        <dbReference type="ARBA" id="ARBA00022729"/>
    </source>
</evidence>
<dbReference type="SUPFAM" id="SSF52200">
    <property type="entry name" value="Toll/Interleukin receptor TIR domain"/>
    <property type="match status" value="1"/>
</dbReference>
<dbReference type="InterPro" id="IPR003591">
    <property type="entry name" value="Leu-rich_rpt_typical-subtyp"/>
</dbReference>
<dbReference type="SMART" id="SM00369">
    <property type="entry name" value="LRR_TYP"/>
    <property type="match status" value="11"/>
</dbReference>
<evidence type="ECO:0000256" key="7">
    <source>
        <dbReference type="ARBA" id="ARBA00022989"/>
    </source>
</evidence>
<sequence>MVMGSQSRSCGGGTASYCCDQNIITGTGRLSVVFDCYSSGMTSNRTARPQDAQQAISIRTNISVFSLRRGAAEGTFELSDDFFKDFKSLRWLRLNLSITILPRSVGKLSELEELNLIGSEIYEIEPKLFWGLRALGTLIIDGAPSLQFDPSPFRHLKLVFDVRLSGIREKKIPADFFEGASGLQTLQIEGWPCLATIHAEVFDQTPVLRDLLLKSLPKLKELPRGLFENLTTIRRIFICRCGLQHLPVDLWPENEQQTRKASNYFGIVQSELEALPANILRGATDLENLDLRENRIRELNFLSNLPALQWLDIFGNDLKRISKINFRDLTSLIYLNLGKNRIGYIETGSFDSLGSLESLILSDNNLHRFGAPGASITAANPRMTSIHLSNNRITSFPDIPFDELPRLRILKLDGNSLANFSVPLFSSERTEVFLQNNSISHVGLKTLEEIRGKSYGLHEFFIDNNPFQCDASNYIFLDYVQNYQSPEVALFRDLENCICENTKEKIAGVKVDELFHQLIDCPAACECRSFPSNDSTHIRCRDRKLAGIPRLPVEVTHLDFEGNALTNFPEEISRYKSLLSINLNRNRLRSIDNFMQYAPPSLHDLHIEFNELERLGVDPESQLSFFVDFSNNPWVCDCDMRNFKLFLDRNRPKILNYPLMEYTAFRNQIDQDTAIDSQKRSNPQQGGTCPHTRTPVFEIEFSSAGRLTIQCTTDAPHVAHLLTVLNVVGVTSLFYIDCEIPEGPLSLSQILDGNSLPLSVLSLANPLKVPDRILKRSLFANISADVFAFVVLLEDASKSLDFSDDFFEDFTSLKRLDLRCALRNLNSLQIYDTPVESFAWRPFSGLDRLNLLTLSGFHASKIPDGVFHGLKNLQFLRVERWSNLSSIDAGAFSRAPSLFQIQLDSLPRLEKLPRGILDALGSKSVRSILISRSALKRFPVEQRPGTGRIPSFLSTIEISHSEFESLPENFFRGNEKLQSLNLARNRLRQLGNSLNNIPRLATLDLLGNEIESILRHDFINTSNLMSLDLSHNNINFIESRSFEDLRKLEFLDLSDNKIQHFGFPRALISLSNSKIRRVLLSNNRITAFPNIPFNGLEHFSLLDLDNNLITDFEVPLLLDGETMVSLRNNRIKRVSMRRLKAIRQESRGEDIFLIDGNPFECTGHNHDFLSYLQNSMRSELAEFENLENCFCNDTEQSIVEVDLDKLSLRVDDCPEACECLKFPASATTKVFCRYEGLDEVPVLPSGVTDLDFEGNVLSAFPEGISVYQSLRSVNLNKNRLMTLDNMLPHFPPNLRYLYVEYNKLERLNIDPTETPKLTIALSNNPWICDCDTKDFRNFLSTNSPRILNISEIRCRVPFEVDGRQESSLSRIPWEVICPVGDWFVWIPASGFLLVLGLLLGAMILYFKNRSLATFIYVHFNRLFRCLSSEPHSDERKIYDAFLSYSSSDREVAMEILNELESHLPKKQKRLSIPFRLAFHERDFIAGQAITWNISNIVQNSKRTIVILSQEFLDSSWFAIEFGAAYNQMLDDHANHLIVVLRGVIPTADTLSENLRAVLSTKTYLVWGERWFWKKLLYAMPHKGLK</sequence>
<keyword evidence="9" id="KW-0675">Receptor</keyword>
<organism evidence="13 14">
    <name type="scientific">Galendromus occidentalis</name>
    <name type="common">western predatory mite</name>
    <dbReference type="NCBI Taxonomy" id="34638"/>
    <lineage>
        <taxon>Eukaryota</taxon>
        <taxon>Metazoa</taxon>
        <taxon>Ecdysozoa</taxon>
        <taxon>Arthropoda</taxon>
        <taxon>Chelicerata</taxon>
        <taxon>Arachnida</taxon>
        <taxon>Acari</taxon>
        <taxon>Parasitiformes</taxon>
        <taxon>Mesostigmata</taxon>
        <taxon>Gamasina</taxon>
        <taxon>Phytoseioidea</taxon>
        <taxon>Phytoseiidae</taxon>
        <taxon>Typhlodrominae</taxon>
        <taxon>Galendromus</taxon>
    </lineage>
</organism>
<accession>A0AAJ7SEJ2</accession>
<dbReference type="PROSITE" id="PS50104">
    <property type="entry name" value="TIR"/>
    <property type="match status" value="1"/>
</dbReference>
<evidence type="ECO:0000259" key="12">
    <source>
        <dbReference type="PROSITE" id="PS50104"/>
    </source>
</evidence>
<name>A0AAJ7SEJ2_9ACAR</name>
<keyword evidence="6" id="KW-0677">Repeat</keyword>
<dbReference type="SMART" id="SM00013">
    <property type="entry name" value="LRRNT"/>
    <property type="match status" value="2"/>
</dbReference>
<dbReference type="Gene3D" id="3.80.10.10">
    <property type="entry name" value="Ribonuclease Inhibitor"/>
    <property type="match status" value="8"/>
</dbReference>
<evidence type="ECO:0000256" key="8">
    <source>
        <dbReference type="ARBA" id="ARBA00023136"/>
    </source>
</evidence>
<dbReference type="InterPro" id="IPR035897">
    <property type="entry name" value="Toll_tir_struct_dom_sf"/>
</dbReference>
<evidence type="ECO:0000256" key="6">
    <source>
        <dbReference type="ARBA" id="ARBA00022737"/>
    </source>
</evidence>
<dbReference type="SMART" id="SM00082">
    <property type="entry name" value="LRRCT"/>
    <property type="match status" value="3"/>
</dbReference>
<reference evidence="14" key="1">
    <citation type="submission" date="2025-08" db="UniProtKB">
        <authorList>
            <consortium name="RefSeq"/>
        </authorList>
    </citation>
    <scope>IDENTIFICATION</scope>
</reference>
<dbReference type="InterPro" id="IPR000157">
    <property type="entry name" value="TIR_dom"/>
</dbReference>
<dbReference type="SUPFAM" id="SSF52058">
    <property type="entry name" value="L domain-like"/>
    <property type="match status" value="3"/>
</dbReference>
<evidence type="ECO:0000256" key="11">
    <source>
        <dbReference type="SAM" id="Phobius"/>
    </source>
</evidence>
<evidence type="ECO:0000256" key="1">
    <source>
        <dbReference type="ARBA" id="ARBA00004479"/>
    </source>
</evidence>
<dbReference type="InterPro" id="IPR001611">
    <property type="entry name" value="Leu-rich_rpt"/>
</dbReference>
<dbReference type="Pfam" id="PF01582">
    <property type="entry name" value="TIR"/>
    <property type="match status" value="1"/>
</dbReference>
<feature type="transmembrane region" description="Helical" evidence="11">
    <location>
        <begin position="1382"/>
        <end position="1406"/>
    </location>
</feature>
<dbReference type="PRINTS" id="PR01537">
    <property type="entry name" value="INTRLKN1R1F"/>
</dbReference>
<dbReference type="Gene3D" id="3.40.50.10140">
    <property type="entry name" value="Toll/interleukin-1 receptor homology (TIR) domain"/>
    <property type="match status" value="1"/>
</dbReference>
<comment type="similarity">
    <text evidence="2">Belongs to the Toll-like receptor family.</text>
</comment>
<keyword evidence="4 11" id="KW-0812">Transmembrane</keyword>
<dbReference type="PROSITE" id="PS51450">
    <property type="entry name" value="LRR"/>
    <property type="match status" value="4"/>
</dbReference>
<proteinExistence type="inferred from homology"/>
<gene>
    <name evidence="14" type="primary">LOC100905187</name>
</gene>
<keyword evidence="10" id="KW-0325">Glycoprotein</keyword>
<dbReference type="InterPro" id="IPR000372">
    <property type="entry name" value="LRRNT"/>
</dbReference>
<dbReference type="Proteomes" id="UP000694867">
    <property type="component" value="Unplaced"/>
</dbReference>
<dbReference type="GeneID" id="100905187"/>
<dbReference type="InterPro" id="IPR032675">
    <property type="entry name" value="LRR_dom_sf"/>
</dbReference>
<dbReference type="InterPro" id="IPR000483">
    <property type="entry name" value="Cys-rich_flank_reg_C"/>
</dbReference>
<keyword evidence="8 11" id="KW-0472">Membrane</keyword>
<evidence type="ECO:0000256" key="2">
    <source>
        <dbReference type="ARBA" id="ARBA00009634"/>
    </source>
</evidence>
<evidence type="ECO:0000313" key="13">
    <source>
        <dbReference type="Proteomes" id="UP000694867"/>
    </source>
</evidence>
<evidence type="ECO:0000256" key="10">
    <source>
        <dbReference type="ARBA" id="ARBA00023180"/>
    </source>
</evidence>
<evidence type="ECO:0000256" key="3">
    <source>
        <dbReference type="ARBA" id="ARBA00022614"/>
    </source>
</evidence>
<dbReference type="GO" id="GO:0038023">
    <property type="term" value="F:signaling receptor activity"/>
    <property type="evidence" value="ECO:0007669"/>
    <property type="project" value="TreeGrafter"/>
</dbReference>
<protein>
    <submittedName>
        <fullName evidence="14">Uncharacterized protein LOC100905187</fullName>
    </submittedName>
</protein>
<dbReference type="PANTHER" id="PTHR24365">
    <property type="entry name" value="TOLL-LIKE RECEPTOR"/>
    <property type="match status" value="1"/>
</dbReference>
<keyword evidence="7 11" id="KW-1133">Transmembrane helix</keyword>
<dbReference type="KEGG" id="goe:100905187"/>
<dbReference type="PANTHER" id="PTHR24365:SF541">
    <property type="entry name" value="PROTEIN TOLL-RELATED"/>
    <property type="match status" value="1"/>
</dbReference>
<evidence type="ECO:0000256" key="4">
    <source>
        <dbReference type="ARBA" id="ARBA00022692"/>
    </source>
</evidence>